<name>A0A8B8E374_CRAVI</name>
<feature type="compositionally biased region" description="Basic and acidic residues" evidence="2">
    <location>
        <begin position="37"/>
        <end position="61"/>
    </location>
</feature>
<evidence type="ECO:0000256" key="2">
    <source>
        <dbReference type="SAM" id="MobiDB-lite"/>
    </source>
</evidence>
<proteinExistence type="predicted"/>
<organism evidence="4 5">
    <name type="scientific">Crassostrea virginica</name>
    <name type="common">Eastern oyster</name>
    <dbReference type="NCBI Taxonomy" id="6565"/>
    <lineage>
        <taxon>Eukaryota</taxon>
        <taxon>Metazoa</taxon>
        <taxon>Spiralia</taxon>
        <taxon>Lophotrochozoa</taxon>
        <taxon>Mollusca</taxon>
        <taxon>Bivalvia</taxon>
        <taxon>Autobranchia</taxon>
        <taxon>Pteriomorphia</taxon>
        <taxon>Ostreida</taxon>
        <taxon>Ostreoidea</taxon>
        <taxon>Ostreidae</taxon>
        <taxon>Crassostrea</taxon>
    </lineage>
</organism>
<dbReference type="RefSeq" id="XP_022334665.1">
    <property type="nucleotide sequence ID" value="XM_022478957.1"/>
</dbReference>
<feature type="compositionally biased region" description="Basic residues" evidence="2">
    <location>
        <begin position="109"/>
        <end position="118"/>
    </location>
</feature>
<feature type="compositionally biased region" description="Basic and acidic residues" evidence="2">
    <location>
        <begin position="517"/>
        <end position="527"/>
    </location>
</feature>
<feature type="region of interest" description="Disordered" evidence="2">
    <location>
        <begin position="1014"/>
        <end position="1036"/>
    </location>
</feature>
<feature type="transmembrane region" description="Helical" evidence="3">
    <location>
        <begin position="6"/>
        <end position="28"/>
    </location>
</feature>
<dbReference type="GO" id="GO:0005789">
    <property type="term" value="C:endoplasmic reticulum membrane"/>
    <property type="evidence" value="ECO:0007669"/>
    <property type="project" value="TreeGrafter"/>
</dbReference>
<keyword evidence="3" id="KW-0472">Membrane</keyword>
<keyword evidence="4" id="KW-1185">Reference proteome</keyword>
<dbReference type="InterPro" id="IPR040248">
    <property type="entry name" value="RRBP1"/>
</dbReference>
<evidence type="ECO:0000256" key="1">
    <source>
        <dbReference type="SAM" id="Coils"/>
    </source>
</evidence>
<feature type="compositionally biased region" description="Basic and acidic residues" evidence="2">
    <location>
        <begin position="71"/>
        <end position="86"/>
    </location>
</feature>
<dbReference type="SUPFAM" id="SSF57997">
    <property type="entry name" value="Tropomyosin"/>
    <property type="match status" value="1"/>
</dbReference>
<feature type="region of interest" description="Disordered" evidence="2">
    <location>
        <begin position="37"/>
        <end position="212"/>
    </location>
</feature>
<evidence type="ECO:0000256" key="3">
    <source>
        <dbReference type="SAM" id="Phobius"/>
    </source>
</evidence>
<keyword evidence="1" id="KW-0175">Coiled coil</keyword>
<protein>
    <submittedName>
        <fullName evidence="5">Ribosome-binding protein 1-like isoform X1</fullName>
    </submittedName>
</protein>
<feature type="region of interest" description="Disordered" evidence="2">
    <location>
        <begin position="494"/>
        <end position="577"/>
    </location>
</feature>
<keyword evidence="3" id="KW-1133">Transmembrane helix</keyword>
<feature type="compositionally biased region" description="Basic and acidic residues" evidence="2">
    <location>
        <begin position="124"/>
        <end position="169"/>
    </location>
</feature>
<feature type="compositionally biased region" description="Basic and acidic residues" evidence="2">
    <location>
        <begin position="537"/>
        <end position="558"/>
    </location>
</feature>
<gene>
    <name evidence="5" type="primary">LOC111131437</name>
</gene>
<feature type="compositionally biased region" description="Basic and acidic residues" evidence="2">
    <location>
        <begin position="494"/>
        <end position="505"/>
    </location>
</feature>
<feature type="compositionally biased region" description="Basic and acidic residues" evidence="2">
    <location>
        <begin position="710"/>
        <end position="729"/>
    </location>
</feature>
<keyword evidence="3" id="KW-0812">Transmembrane</keyword>
<evidence type="ECO:0000313" key="4">
    <source>
        <dbReference type="Proteomes" id="UP000694844"/>
    </source>
</evidence>
<accession>A0A8B8E374</accession>
<dbReference type="OrthoDB" id="6410656at2759"/>
<dbReference type="Gene3D" id="1.10.287.1490">
    <property type="match status" value="1"/>
</dbReference>
<sequence length="1073" mass="121768">MDPHVVLIGVTVFVVSAILIYLISVFGIKEKSYEEAIAEQKKRLEEEQEKTRRDKKAEKEKKKGGKTKKEKPKEVIEEPPKAKEPKMLNLEIEAEIIEPYDSADSKQKSSVKHRKHPAKSILANKDEKPLVSKETVEMPHFKPPPKDDLELKHEQEKRRESKSDKEKVGSPKISKKAKPVEEEMVMEQMSKVTASQTESKMKRSKQVQDSLSDTSELMRAVRAAQLADQDIQSLIDVLLNKQGGGVASSSTEWNKKSQKGDPVVLLRRQLEEKERALQEEQQLAMANGNKIKEVRQELSHEKSRYSTLERQYQEKIAAQTQEIQALHSRMQSTHDNHLIESSRMQAHINKLEQSQNKGQLQQLMEENRKLKESYEKTKAEAIPPAEFNSLRQKVSIMENELSNNVVKLNAAEKAKTAAVAKCSKLEEEMKKLKGTESETEGVWSKRLEDVNQQLRKSETEKKTLTDRLKAAEKDCSGVKARLQELEKALNDTASKELEEKLKTSESAKSSVESSLKTTEKKLQEAENQKNSLQQELENLKMENKKLSEEAKISRERPLGDGQEAPKPNGDIHGEDKAAEYKTALEEYKKMVAEKEKTIQGLQSDIEVKKKEASTLLEQAETQKKKNNDLREKNWKAMDALEKAEKSASDKISRVEKEVKREQSTLAVTETEKYDKAVLQRLFPEISLADKMNHKDWMSNFEKQATSKIKAASEKKDDSAKVKELEENKKSLQSQLSELQKKLSESAKLDIKVKDLESKNTQLQKELGAIKTTSSSQIAEAQNEIKSLKDKVTRLEKEKAELESKASQGGSSEARVLELEEENKKLQKQVEDYLAVLQTTESKLQQLENSVEGEERKWQDKAEALTRELQQTKDEVVSLKQDINKLKNSEEALTELDFAYRCLEKSLTQISDEMKDKVLLLEGQLKISEDKCSQLQDQVDEAEVRISTLQSSIQQSNTTVSAKEVQDLQGQLDSEKKKSKDLASQIVKLNGIIKTGQDAIHQEQELVTKLKQQLEEREKSPGTNSNSTVSELKGKLAEKEKQLEKEITLNKQLSQRLGQLGIMASSPNDNGTSV</sequence>
<feature type="coiled-coil region" evidence="1">
    <location>
        <begin position="353"/>
        <end position="380"/>
    </location>
</feature>
<reference evidence="5" key="1">
    <citation type="submission" date="2025-08" db="UniProtKB">
        <authorList>
            <consortium name="RefSeq"/>
        </authorList>
    </citation>
    <scope>IDENTIFICATION</scope>
    <source>
        <tissue evidence="5">Whole sample</tissue>
    </source>
</reference>
<evidence type="ECO:0000313" key="5">
    <source>
        <dbReference type="RefSeq" id="XP_022334665.1"/>
    </source>
</evidence>
<dbReference type="KEGG" id="cvn:111131437"/>
<dbReference type="GeneID" id="111131437"/>
<dbReference type="PANTHER" id="PTHR18939:SF4">
    <property type="entry name" value="RIBOSOME-BINDING PROTEIN 1"/>
    <property type="match status" value="1"/>
</dbReference>
<dbReference type="Proteomes" id="UP000694844">
    <property type="component" value="Chromosome 4"/>
</dbReference>
<feature type="region of interest" description="Disordered" evidence="2">
    <location>
        <begin position="707"/>
        <end position="732"/>
    </location>
</feature>
<dbReference type="PANTHER" id="PTHR18939">
    <property type="entry name" value="RIBOSOME BINDING PROTEIN-1"/>
    <property type="match status" value="1"/>
</dbReference>
<feature type="compositionally biased region" description="Polar residues" evidence="2">
    <location>
        <begin position="1020"/>
        <end position="1029"/>
    </location>
</feature>
<feature type="coiled-coil region" evidence="1">
    <location>
        <begin position="263"/>
        <end position="329"/>
    </location>
</feature>
<dbReference type="AlphaFoldDB" id="A0A8B8E374"/>